<feature type="domain" description="Pre-SET" evidence="7">
    <location>
        <begin position="1019"/>
        <end position="1095"/>
    </location>
</feature>
<dbReference type="GO" id="GO:0008270">
    <property type="term" value="F:zinc ion binding"/>
    <property type="evidence" value="ECO:0007669"/>
    <property type="project" value="InterPro"/>
</dbReference>
<dbReference type="GO" id="GO:0032259">
    <property type="term" value="P:methylation"/>
    <property type="evidence" value="ECO:0007669"/>
    <property type="project" value="UniProtKB-KW"/>
</dbReference>
<dbReference type="GO" id="GO:0006338">
    <property type="term" value="P:chromatin remodeling"/>
    <property type="evidence" value="ECO:0000318"/>
    <property type="project" value="GO_Central"/>
</dbReference>
<dbReference type="EMBL" id="CM001224">
    <property type="protein sequence ID" value="AET04004.2"/>
    <property type="molecule type" value="Genomic_DNA"/>
</dbReference>
<feature type="domain" description="SET" evidence="6">
    <location>
        <begin position="1098"/>
        <end position="1230"/>
    </location>
</feature>
<name>G7LFL7_MEDTR</name>
<reference evidence="9 11" key="1">
    <citation type="journal article" date="2011" name="Nature">
        <title>The Medicago genome provides insight into the evolution of rhizobial symbioses.</title>
        <authorList>
            <person name="Young N.D."/>
            <person name="Debelle F."/>
            <person name="Oldroyd G.E."/>
            <person name="Geurts R."/>
            <person name="Cannon S.B."/>
            <person name="Udvardi M.K."/>
            <person name="Benedito V.A."/>
            <person name="Mayer K.F."/>
            <person name="Gouzy J."/>
            <person name="Schoof H."/>
            <person name="Van de Peer Y."/>
            <person name="Proost S."/>
            <person name="Cook D.R."/>
            <person name="Meyers B.C."/>
            <person name="Spannagl M."/>
            <person name="Cheung F."/>
            <person name="De Mita S."/>
            <person name="Krishnakumar V."/>
            <person name="Gundlach H."/>
            <person name="Zhou S."/>
            <person name="Mudge J."/>
            <person name="Bharti A.K."/>
            <person name="Murray J.D."/>
            <person name="Naoumkina M.A."/>
            <person name="Rosen B."/>
            <person name="Silverstein K.A."/>
            <person name="Tang H."/>
            <person name="Rombauts S."/>
            <person name="Zhao P.X."/>
            <person name="Zhou P."/>
            <person name="Barbe V."/>
            <person name="Bardou P."/>
            <person name="Bechner M."/>
            <person name="Bellec A."/>
            <person name="Berger A."/>
            <person name="Berges H."/>
            <person name="Bidwell S."/>
            <person name="Bisseling T."/>
            <person name="Choisne N."/>
            <person name="Couloux A."/>
            <person name="Denny R."/>
            <person name="Deshpande S."/>
            <person name="Dai X."/>
            <person name="Doyle J.J."/>
            <person name="Dudez A.M."/>
            <person name="Farmer A.D."/>
            <person name="Fouteau S."/>
            <person name="Franken C."/>
            <person name="Gibelin C."/>
            <person name="Gish J."/>
            <person name="Goldstein S."/>
            <person name="Gonzalez A.J."/>
            <person name="Green P.J."/>
            <person name="Hallab A."/>
            <person name="Hartog M."/>
            <person name="Hua A."/>
            <person name="Humphray S.J."/>
            <person name="Jeong D.H."/>
            <person name="Jing Y."/>
            <person name="Jocker A."/>
            <person name="Kenton S.M."/>
            <person name="Kim D.J."/>
            <person name="Klee K."/>
            <person name="Lai H."/>
            <person name="Lang C."/>
            <person name="Lin S."/>
            <person name="Macmil S.L."/>
            <person name="Magdelenat G."/>
            <person name="Matthews L."/>
            <person name="McCorrison J."/>
            <person name="Monaghan E.L."/>
            <person name="Mun J.H."/>
            <person name="Najar F.Z."/>
            <person name="Nicholson C."/>
            <person name="Noirot C."/>
            <person name="O'Bleness M."/>
            <person name="Paule C.R."/>
            <person name="Poulain J."/>
            <person name="Prion F."/>
            <person name="Qin B."/>
            <person name="Qu C."/>
            <person name="Retzel E.F."/>
            <person name="Riddle C."/>
            <person name="Sallet E."/>
            <person name="Samain S."/>
            <person name="Samson N."/>
            <person name="Sanders I."/>
            <person name="Saurat O."/>
            <person name="Scarpelli C."/>
            <person name="Schiex T."/>
            <person name="Segurens B."/>
            <person name="Severin A.J."/>
            <person name="Sherrier D.J."/>
            <person name="Shi R."/>
            <person name="Sims S."/>
            <person name="Singer S.R."/>
            <person name="Sinharoy S."/>
            <person name="Sterck L."/>
            <person name="Viollet A."/>
            <person name="Wang B.B."/>
            <person name="Wang K."/>
            <person name="Wang M."/>
            <person name="Wang X."/>
            <person name="Warfsmann J."/>
            <person name="Weissenbach J."/>
            <person name="White D.D."/>
            <person name="White J.D."/>
            <person name="Wiley G.B."/>
            <person name="Wincker P."/>
            <person name="Xing Y."/>
            <person name="Yang L."/>
            <person name="Yao Z."/>
            <person name="Ying F."/>
            <person name="Zhai J."/>
            <person name="Zhou L."/>
            <person name="Zuber A."/>
            <person name="Denarie J."/>
            <person name="Dixon R.A."/>
            <person name="May G.D."/>
            <person name="Schwartz D.C."/>
            <person name="Rogers J."/>
            <person name="Quetier F."/>
            <person name="Town C.D."/>
            <person name="Roe B.A."/>
        </authorList>
    </citation>
    <scope>NUCLEOTIDE SEQUENCE [LARGE SCALE GENOMIC DNA]</scope>
    <source>
        <strain evidence="9">A17</strain>
        <strain evidence="10 11">cv. Jemalong A17</strain>
    </source>
</reference>
<dbReference type="Pfam" id="PF18868">
    <property type="entry name" value="zf-C2H2_3rep"/>
    <property type="match status" value="1"/>
</dbReference>
<dbReference type="PROSITE" id="PS50868">
    <property type="entry name" value="POST_SET"/>
    <property type="match status" value="1"/>
</dbReference>
<dbReference type="SUPFAM" id="SSF82199">
    <property type="entry name" value="SET domain"/>
    <property type="match status" value="1"/>
</dbReference>
<keyword evidence="3" id="KW-0489">Methyltransferase</keyword>
<comment type="subcellular location">
    <subcellularLocation>
        <location evidence="1">Chromosome</location>
    </subcellularLocation>
</comment>
<evidence type="ECO:0000259" key="8">
    <source>
        <dbReference type="PROSITE" id="PS50868"/>
    </source>
</evidence>
<dbReference type="EnsemblPlants" id="AET04004">
    <property type="protein sequence ID" value="AET04004"/>
    <property type="gene ID" value="MTR_8g078490"/>
</dbReference>
<dbReference type="SMART" id="SM00355">
    <property type="entry name" value="ZnF_C2H2"/>
    <property type="match status" value="4"/>
</dbReference>
<keyword evidence="2" id="KW-0158">Chromosome</keyword>
<dbReference type="Pfam" id="PF05033">
    <property type="entry name" value="Pre-SET"/>
    <property type="match status" value="1"/>
</dbReference>
<evidence type="ECO:0000256" key="4">
    <source>
        <dbReference type="ARBA" id="ARBA00022679"/>
    </source>
</evidence>
<dbReference type="eggNOG" id="KOG1721">
    <property type="taxonomic scope" value="Eukaryota"/>
</dbReference>
<dbReference type="PaxDb" id="3880-AET04004"/>
<dbReference type="InterPro" id="IPR046341">
    <property type="entry name" value="SET_dom_sf"/>
</dbReference>
<keyword evidence="11" id="KW-1185">Reference proteome</keyword>
<dbReference type="Pfam" id="PF00856">
    <property type="entry name" value="SET"/>
    <property type="match status" value="1"/>
</dbReference>
<dbReference type="SMART" id="SM00317">
    <property type="entry name" value="SET"/>
    <property type="match status" value="1"/>
</dbReference>
<dbReference type="HOGENOM" id="CLU_004911_0_0_1"/>
<dbReference type="eggNOG" id="KOG1082">
    <property type="taxonomic scope" value="Eukaryota"/>
</dbReference>
<dbReference type="GO" id="GO:0005694">
    <property type="term" value="C:chromosome"/>
    <property type="evidence" value="ECO:0007669"/>
    <property type="project" value="UniProtKB-SubCell"/>
</dbReference>
<dbReference type="PROSITE" id="PS50280">
    <property type="entry name" value="SET"/>
    <property type="match status" value="1"/>
</dbReference>
<dbReference type="GO" id="GO:0140938">
    <property type="term" value="F:histone H3 methyltransferase activity"/>
    <property type="evidence" value="ECO:0000318"/>
    <property type="project" value="GO_Central"/>
</dbReference>
<dbReference type="Gene3D" id="2.170.270.10">
    <property type="entry name" value="SET domain"/>
    <property type="match status" value="1"/>
</dbReference>
<dbReference type="InterPro" id="IPR040689">
    <property type="entry name" value="SUVR5_Znf-C2H2_3rpt"/>
</dbReference>
<dbReference type="InterPro" id="IPR013087">
    <property type="entry name" value="Znf_C2H2_type"/>
</dbReference>
<dbReference type="SMART" id="SM00468">
    <property type="entry name" value="PreSET"/>
    <property type="match status" value="1"/>
</dbReference>
<dbReference type="InterPro" id="IPR003616">
    <property type="entry name" value="Post-SET_dom"/>
</dbReference>
<dbReference type="PROSITE" id="PS50867">
    <property type="entry name" value="PRE_SET"/>
    <property type="match status" value="1"/>
</dbReference>
<accession>G7LFL7</accession>
<feature type="domain" description="Post-SET" evidence="8">
    <location>
        <begin position="1237"/>
        <end position="1253"/>
    </location>
</feature>
<evidence type="ECO:0000256" key="2">
    <source>
        <dbReference type="ARBA" id="ARBA00022454"/>
    </source>
</evidence>
<dbReference type="InterPro" id="IPR007728">
    <property type="entry name" value="Pre-SET_dom"/>
</dbReference>
<evidence type="ECO:0000259" key="7">
    <source>
        <dbReference type="PROSITE" id="PS50867"/>
    </source>
</evidence>
<gene>
    <name evidence="9" type="ordered locus">MTR_8g078490</name>
</gene>
<dbReference type="PANTHER" id="PTHR47325:SF2">
    <property type="entry name" value="HISTONE-LYSINE N-METHYLTRANSFERASE SUVR5-LIKE PROTEIN"/>
    <property type="match status" value="1"/>
</dbReference>
<evidence type="ECO:0000256" key="5">
    <source>
        <dbReference type="ARBA" id="ARBA00022691"/>
    </source>
</evidence>
<dbReference type="GO" id="GO:0005634">
    <property type="term" value="C:nucleus"/>
    <property type="evidence" value="ECO:0000318"/>
    <property type="project" value="GO_Central"/>
</dbReference>
<dbReference type="PANTHER" id="PTHR47325">
    <property type="entry name" value="HISTONE-LYSINE N-METHYLTRANSFERASE SUVR5"/>
    <property type="match status" value="1"/>
</dbReference>
<evidence type="ECO:0000256" key="1">
    <source>
        <dbReference type="ARBA" id="ARBA00004286"/>
    </source>
</evidence>
<reference evidence="9 11" key="2">
    <citation type="journal article" date="2014" name="BMC Genomics">
        <title>An improved genome release (version Mt4.0) for the model legume Medicago truncatula.</title>
        <authorList>
            <person name="Tang H."/>
            <person name="Krishnakumar V."/>
            <person name="Bidwell S."/>
            <person name="Rosen B."/>
            <person name="Chan A."/>
            <person name="Zhou S."/>
            <person name="Gentzbittel L."/>
            <person name="Childs K.L."/>
            <person name="Yandell M."/>
            <person name="Gundlach H."/>
            <person name="Mayer K.F."/>
            <person name="Schwartz D.C."/>
            <person name="Town C.D."/>
        </authorList>
    </citation>
    <scope>GENOME REANNOTATION</scope>
    <source>
        <strain evidence="9">A17</strain>
        <strain evidence="10 11">cv. Jemalong A17</strain>
    </source>
</reference>
<accession>A0A0C3Y411</accession>
<evidence type="ECO:0000259" key="6">
    <source>
        <dbReference type="PROSITE" id="PS50280"/>
    </source>
</evidence>
<evidence type="ECO:0000313" key="9">
    <source>
        <dbReference type="EMBL" id="AET04004.2"/>
    </source>
</evidence>
<keyword evidence="5" id="KW-0949">S-adenosyl-L-methionine</keyword>
<dbReference type="Proteomes" id="UP000002051">
    <property type="component" value="Chromosome 8"/>
</dbReference>
<evidence type="ECO:0000256" key="3">
    <source>
        <dbReference type="ARBA" id="ARBA00022603"/>
    </source>
</evidence>
<keyword evidence="4" id="KW-0808">Transferase</keyword>
<protein>
    <submittedName>
        <fullName evidence="9">Histone-lysine N-methyltransferase SUVR5-like protein</fullName>
    </submittedName>
</protein>
<dbReference type="AlphaFoldDB" id="G7LFL7"/>
<dbReference type="OrthoDB" id="308383at2759"/>
<evidence type="ECO:0000313" key="11">
    <source>
        <dbReference type="Proteomes" id="UP000002051"/>
    </source>
</evidence>
<evidence type="ECO:0000313" key="10">
    <source>
        <dbReference type="EnsemblPlants" id="AET04004"/>
    </source>
</evidence>
<organism evidence="9 11">
    <name type="scientific">Medicago truncatula</name>
    <name type="common">Barrel medic</name>
    <name type="synonym">Medicago tribuloides</name>
    <dbReference type="NCBI Taxonomy" id="3880"/>
    <lineage>
        <taxon>Eukaryota</taxon>
        <taxon>Viridiplantae</taxon>
        <taxon>Streptophyta</taxon>
        <taxon>Embryophyta</taxon>
        <taxon>Tracheophyta</taxon>
        <taxon>Spermatophyta</taxon>
        <taxon>Magnoliopsida</taxon>
        <taxon>eudicotyledons</taxon>
        <taxon>Gunneridae</taxon>
        <taxon>Pentapetalae</taxon>
        <taxon>rosids</taxon>
        <taxon>fabids</taxon>
        <taxon>Fabales</taxon>
        <taxon>Fabaceae</taxon>
        <taxon>Papilionoideae</taxon>
        <taxon>50 kb inversion clade</taxon>
        <taxon>NPAAA clade</taxon>
        <taxon>Hologalegina</taxon>
        <taxon>IRL clade</taxon>
        <taxon>Trifolieae</taxon>
        <taxon>Medicago</taxon>
    </lineage>
</organism>
<dbReference type="Gene3D" id="3.30.160.60">
    <property type="entry name" value="Classic Zinc Finger"/>
    <property type="match status" value="1"/>
</dbReference>
<dbReference type="PROSITE" id="PS00028">
    <property type="entry name" value="ZINC_FINGER_C2H2_1"/>
    <property type="match status" value="3"/>
</dbReference>
<dbReference type="STRING" id="3880.G7LFL7"/>
<proteinExistence type="predicted"/>
<sequence>MVMFPCVQNTHFEELLCVENRQEDILSDDSLQDIVGEDSSSEDQMNPSGHKRFEQITADKFQGETSQNNRDEVDEPVAVWFKWEGKWNAGIKCAMADWPLSIVKAKPTHVDEQSKCFVIFSPETRSFSWVDMLLVQSIDKFPQPIAYKTYQEGLQMVQDLGIARQFIMQKLAVEMLYMVDQLHLNALKEDYRNAMVWKQFAMEASRCQHYSDLGRMVQRLQKSIMQQYIKDNWKVHSSESWDERCQSSNSAEIIEQLQEELFDSILWNDVHTLRDAPTQQKLDFERKTGNHDVMKWFSTFISFSSNSSTHQHSFSNDGLHQASLQDGSKRPKLNVRRANTFSRQEGIVEVPVETALPSQLISPLSKVAVHPVDSEMMFNNGTISRYVNEMDIQISVEPDTKDDAEYRRCQAYIEAKGRQCVRMAIGNDIYCCVHFSRKKEKCAKVLTPMCCGKTIAGTKCKHHSFPSFPFCKKHMRNVEVNKSSNCHTLKRKAEEFCSGSKSHINNDFLLVHPESSLEIDPMAFTGDDDYDDDSFSAKNILGETLMLSGNDYNEIETLHQTGSPKYDNDRDKYSCFDNENANKCKICFEEFSNDQTLGDHWMQNHIKEAHWLFRSYACAICFDPFSNKKLLESHVQNRHHVSFTENCLLLLCIPCGSHFGNMEELWLHVKSVHPVEFKLSKASEELTLPTNDDPPITIGQGNEASLDNNNFENPSGSRKLSCRFCGLKFDLLPDLGRHHQAAHMERGLARRRLAKRGVRYYAHRLKIGTLSRPKSKRCFKKASNRIKRSARVNLKRRNQARKLNETGETSMQQPHVNETTCIVELEESQCLEVANTLFSNIHQTQPQPKDLDILSIACTACCRDNLEASLKEKYGYLPEKIYLKAAKLCSENEIVVNWHLDGFICPRGCNALNEQNRKKIYANASDPASIEMNQDEPQSIIDSKYTRLGSSQKAIKLCNDISSGMESTPVICVMDLQILDSLCEQEQYLNLHRPWESFTYVTKPMFGRLPSLDYEGMQLKCHCSSSTCCRETCDHVYLFDNDYDIAKDIFGKSMRGKFPYDNNGRIILEEGYLVYECNEECKCDKTCPNRILQNGIHVKLEVFKTEKKGWGVRACEAISRGTFVCEYIGEVLDEQEARNRRERYGKEHCDYFYDVDARVNDMSRLIEREARYVIDSTRYGNVSRFINNSCSPNLVNYQVLVESMDCKRSHIGLYASQDIAKGDELTYNYHYELVDGEGSPCLCGSSKCRNRLY</sequence>
<reference evidence="10" key="3">
    <citation type="submission" date="2015-04" db="UniProtKB">
        <authorList>
            <consortium name="EnsemblPlants"/>
        </authorList>
    </citation>
    <scope>IDENTIFICATION</scope>
    <source>
        <strain evidence="10">cv. Jemalong A17</strain>
    </source>
</reference>
<dbReference type="InterPro" id="IPR001214">
    <property type="entry name" value="SET_dom"/>
</dbReference>